<evidence type="ECO:0000313" key="5">
    <source>
        <dbReference type="EMBL" id="SVC00066.1"/>
    </source>
</evidence>
<evidence type="ECO:0000256" key="3">
    <source>
        <dbReference type="ARBA" id="ARBA00023136"/>
    </source>
</evidence>
<evidence type="ECO:0000256" key="1">
    <source>
        <dbReference type="ARBA" id="ARBA00004236"/>
    </source>
</evidence>
<dbReference type="InterPro" id="IPR015943">
    <property type="entry name" value="WD40/YVTN_repeat-like_dom_sf"/>
</dbReference>
<dbReference type="InterPro" id="IPR002105">
    <property type="entry name" value="Dockerin_1_rpt"/>
</dbReference>
<dbReference type="InterPro" id="IPR009722">
    <property type="entry name" value="YjiK/CarP"/>
</dbReference>
<dbReference type="CDD" id="cd14256">
    <property type="entry name" value="Dockerin_I"/>
    <property type="match status" value="1"/>
</dbReference>
<dbReference type="SUPFAM" id="SSF50956">
    <property type="entry name" value="Thermostable phytase (3-phytase)"/>
    <property type="match status" value="1"/>
</dbReference>
<evidence type="ECO:0000256" key="2">
    <source>
        <dbReference type="ARBA" id="ARBA00022475"/>
    </source>
</evidence>
<dbReference type="GO" id="GO:0000287">
    <property type="term" value="F:magnesium ion binding"/>
    <property type="evidence" value="ECO:0007669"/>
    <property type="project" value="InterPro"/>
</dbReference>
<name>A0A382IKB8_9ZZZZ</name>
<feature type="domain" description="Dockerin" evidence="4">
    <location>
        <begin position="260"/>
        <end position="321"/>
    </location>
</feature>
<dbReference type="EMBL" id="UINC01067919">
    <property type="protein sequence ID" value="SVC00066.1"/>
    <property type="molecule type" value="Genomic_DNA"/>
</dbReference>
<comment type="subcellular location">
    <subcellularLocation>
        <location evidence="1">Cell membrane</location>
    </subcellularLocation>
</comment>
<protein>
    <recommendedName>
        <fullName evidence="4">Dockerin domain-containing protein</fullName>
    </recommendedName>
</protein>
<dbReference type="Gene3D" id="2.130.10.10">
    <property type="entry name" value="YVTN repeat-like/Quinoprotein amine dehydrogenase"/>
    <property type="match status" value="1"/>
</dbReference>
<evidence type="ECO:0000259" key="4">
    <source>
        <dbReference type="PROSITE" id="PS51766"/>
    </source>
</evidence>
<dbReference type="InterPro" id="IPR016134">
    <property type="entry name" value="Dockerin_dom"/>
</dbReference>
<reference evidence="5" key="1">
    <citation type="submission" date="2018-05" db="EMBL/GenBank/DDBJ databases">
        <authorList>
            <person name="Lanie J.A."/>
            <person name="Ng W.-L."/>
            <person name="Kazmierczak K.M."/>
            <person name="Andrzejewski T.M."/>
            <person name="Davidsen T.M."/>
            <person name="Wayne K.J."/>
            <person name="Tettelin H."/>
            <person name="Glass J.I."/>
            <person name="Rusch D."/>
            <person name="Podicherti R."/>
            <person name="Tsui H.-C.T."/>
            <person name="Winkler M.E."/>
        </authorList>
    </citation>
    <scope>NUCLEOTIDE SEQUENCE</scope>
</reference>
<dbReference type="Pfam" id="PF06977">
    <property type="entry name" value="SdiA-regulated"/>
    <property type="match status" value="1"/>
</dbReference>
<dbReference type="GO" id="GO:0000272">
    <property type="term" value="P:polysaccharide catabolic process"/>
    <property type="evidence" value="ECO:0007669"/>
    <property type="project" value="InterPro"/>
</dbReference>
<dbReference type="PROSITE" id="PS51766">
    <property type="entry name" value="DOCKERIN"/>
    <property type="match status" value="1"/>
</dbReference>
<dbReference type="SUPFAM" id="SSF63446">
    <property type="entry name" value="Type I dockerin domain"/>
    <property type="match status" value="1"/>
</dbReference>
<dbReference type="GO" id="GO:0004553">
    <property type="term" value="F:hydrolase activity, hydrolyzing O-glycosyl compounds"/>
    <property type="evidence" value="ECO:0007669"/>
    <property type="project" value="InterPro"/>
</dbReference>
<gene>
    <name evidence="5" type="ORF">METZ01_LOCUS252920</name>
</gene>
<dbReference type="AlphaFoldDB" id="A0A382IKB8"/>
<organism evidence="5">
    <name type="scientific">marine metagenome</name>
    <dbReference type="NCBI Taxonomy" id="408172"/>
    <lineage>
        <taxon>unclassified sequences</taxon>
        <taxon>metagenomes</taxon>
        <taxon>ecological metagenomes</taxon>
    </lineage>
</organism>
<accession>A0A382IKB8</accession>
<sequence length="321" mass="36557">MKKYFLLFLITHQLYSQNSPLQYYSQEIAPTEIAWIYDDLSGVTINKNSNSIYMIENDEGTIWQLDTNINHMQTILGGQFGDEEDIVYLNNTDYAIVTEEGDLYIGNLDVGENDIEPDNFQKITFSEHNGNNGAEGVAYDSLNQIFYIVKEKEPMAFYVFQRPNHGNDTTLSVEIPFDAEIVFSGIMNDLSSIVFDYRTNRVLIVSDESHKIVDVDPSNGLVLGEMNLSGMEQPEGICFLNYNYDLLVVGEPNYYTIYSNISLLGDINFDGQINFYDIVIIIDYLFANIILSDLQISNADLDYNQTINIFDVLLIIDISNI</sequence>
<keyword evidence="2" id="KW-1003">Cell membrane</keyword>
<dbReference type="GO" id="GO:0005886">
    <property type="term" value="C:plasma membrane"/>
    <property type="evidence" value="ECO:0007669"/>
    <property type="project" value="UniProtKB-SubCell"/>
</dbReference>
<dbReference type="GO" id="GO:0004016">
    <property type="term" value="F:adenylate cyclase activity"/>
    <property type="evidence" value="ECO:0007669"/>
    <property type="project" value="InterPro"/>
</dbReference>
<keyword evidence="3" id="KW-0472">Membrane</keyword>
<proteinExistence type="predicted"/>
<dbReference type="InterPro" id="IPR036439">
    <property type="entry name" value="Dockerin_dom_sf"/>
</dbReference>
<dbReference type="GO" id="GO:0006171">
    <property type="term" value="P:cAMP biosynthetic process"/>
    <property type="evidence" value="ECO:0007669"/>
    <property type="project" value="InterPro"/>
</dbReference>
<dbReference type="Gene3D" id="1.10.1330.10">
    <property type="entry name" value="Dockerin domain"/>
    <property type="match status" value="1"/>
</dbReference>
<dbReference type="Pfam" id="PF00404">
    <property type="entry name" value="Dockerin_1"/>
    <property type="match status" value="1"/>
</dbReference>